<organism evidence="1 2">
    <name type="scientific">Sipha flava</name>
    <name type="common">yellow sugarcane aphid</name>
    <dbReference type="NCBI Taxonomy" id="143950"/>
    <lineage>
        <taxon>Eukaryota</taxon>
        <taxon>Metazoa</taxon>
        <taxon>Ecdysozoa</taxon>
        <taxon>Arthropoda</taxon>
        <taxon>Hexapoda</taxon>
        <taxon>Insecta</taxon>
        <taxon>Pterygota</taxon>
        <taxon>Neoptera</taxon>
        <taxon>Paraneoptera</taxon>
        <taxon>Hemiptera</taxon>
        <taxon>Sternorrhyncha</taxon>
        <taxon>Aphidomorpha</taxon>
        <taxon>Aphidoidea</taxon>
        <taxon>Aphididae</taxon>
        <taxon>Sipha</taxon>
    </lineage>
</organism>
<dbReference type="OrthoDB" id="5803015at2759"/>
<protein>
    <submittedName>
        <fullName evidence="2">Uncharacterized protein LOC112691345</fullName>
    </submittedName>
</protein>
<proteinExistence type="predicted"/>
<sequence>MIGHIYVIRDRAKYLHQICNLKIGPKTGSAGGKNCKLTTTDELVLDIIGWQSPIVQGLGVQDSLGHHTHETILECTNENVVANDVNFNQSNSPDTSTINIIRNSSPNDNVKNIEKSKKRVVVASSSKQYNNMDELTALERRKLELQVEWLEKQNYKETLEILQLENKLLLEHSKYTFDLVLEHKTGK</sequence>
<reference evidence="2" key="1">
    <citation type="submission" date="2025-08" db="UniProtKB">
        <authorList>
            <consortium name="RefSeq"/>
        </authorList>
    </citation>
    <scope>IDENTIFICATION</scope>
    <source>
        <tissue evidence="2">Whole body</tissue>
    </source>
</reference>
<accession>A0A8B8GEC8</accession>
<dbReference type="GeneID" id="112691345"/>
<dbReference type="Proteomes" id="UP000694846">
    <property type="component" value="Unplaced"/>
</dbReference>
<name>A0A8B8GEC8_9HEMI</name>
<keyword evidence="1" id="KW-1185">Reference proteome</keyword>
<gene>
    <name evidence="2" type="primary">LOC112691345</name>
</gene>
<evidence type="ECO:0000313" key="1">
    <source>
        <dbReference type="Proteomes" id="UP000694846"/>
    </source>
</evidence>
<evidence type="ECO:0000313" key="2">
    <source>
        <dbReference type="RefSeq" id="XP_025421308.1"/>
    </source>
</evidence>
<dbReference type="AlphaFoldDB" id="A0A8B8GEC8"/>
<dbReference type="RefSeq" id="XP_025421308.1">
    <property type="nucleotide sequence ID" value="XM_025565523.1"/>
</dbReference>